<keyword evidence="9" id="KW-1185">Reference proteome</keyword>
<sequence>MIFRKLFLGVALVAIAMAFTVSGCKASLVPARQGLVMRNLELPVRQMVYPSGLRVLAERDARTKLVGLFLVVGAGSSSDPPGKEGLAHYIEHLAFRSRPFGKSGLRRLLERAGAGEWNAYTSLDATVYHEVGPASSLGELLRLEGARMLAPVTKLTPETLSVELDVVRSELREHNETGFMGETLGTLQKAVFPEGHPYARPVIGTHESLTSIKVDDIKAFLDAQYQPDNMTLAIVGDIDMASIDAIVKQELPPELLRARPAKARPVFPEQPPEPPAPPPQLLTRSTAAVATPELWIGWSLPRAFDADTHLVGMIEDMAAEGLSAAALRSSYGAGDAGVRDVIFVDTGVVQGKDASMLVCRVGLQEAADPERSLKHVLDQLPEIWDEPINHIAM</sequence>
<dbReference type="InterPro" id="IPR007863">
    <property type="entry name" value="Peptidase_M16_C"/>
</dbReference>
<dbReference type="Proteomes" id="UP001379533">
    <property type="component" value="Chromosome"/>
</dbReference>
<protein>
    <submittedName>
        <fullName evidence="8">Insulinase family protein</fullName>
    </submittedName>
</protein>
<dbReference type="Gene3D" id="3.30.830.10">
    <property type="entry name" value="Metalloenzyme, LuxS/M16 peptidase-like"/>
    <property type="match status" value="1"/>
</dbReference>
<comment type="similarity">
    <text evidence="1">Belongs to the peptidase M16 family.</text>
</comment>
<evidence type="ECO:0000256" key="4">
    <source>
        <dbReference type="ARBA" id="ARBA00022833"/>
    </source>
</evidence>
<accession>A0ABZ2K0S8</accession>
<keyword evidence="3" id="KW-0378">Hydrolase</keyword>
<keyword evidence="2" id="KW-0645">Protease</keyword>
<name>A0ABZ2K0S8_9BACT</name>
<feature type="domain" description="Peptidase M16 N-terminal" evidence="6">
    <location>
        <begin position="54"/>
        <end position="176"/>
    </location>
</feature>
<dbReference type="PANTHER" id="PTHR43690">
    <property type="entry name" value="NARDILYSIN"/>
    <property type="match status" value="1"/>
</dbReference>
<organism evidence="8 9">
    <name type="scientific">Pendulispora brunnea</name>
    <dbReference type="NCBI Taxonomy" id="2905690"/>
    <lineage>
        <taxon>Bacteria</taxon>
        <taxon>Pseudomonadati</taxon>
        <taxon>Myxococcota</taxon>
        <taxon>Myxococcia</taxon>
        <taxon>Myxococcales</taxon>
        <taxon>Sorangiineae</taxon>
        <taxon>Pendulisporaceae</taxon>
        <taxon>Pendulispora</taxon>
    </lineage>
</organism>
<dbReference type="Pfam" id="PF05193">
    <property type="entry name" value="Peptidase_M16_C"/>
    <property type="match status" value="1"/>
</dbReference>
<evidence type="ECO:0000313" key="9">
    <source>
        <dbReference type="Proteomes" id="UP001379533"/>
    </source>
</evidence>
<evidence type="ECO:0000256" key="3">
    <source>
        <dbReference type="ARBA" id="ARBA00022801"/>
    </source>
</evidence>
<evidence type="ECO:0000259" key="6">
    <source>
        <dbReference type="Pfam" id="PF00675"/>
    </source>
</evidence>
<dbReference type="PROSITE" id="PS51257">
    <property type="entry name" value="PROKAR_LIPOPROTEIN"/>
    <property type="match status" value="1"/>
</dbReference>
<evidence type="ECO:0000256" key="5">
    <source>
        <dbReference type="ARBA" id="ARBA00023049"/>
    </source>
</evidence>
<evidence type="ECO:0000256" key="1">
    <source>
        <dbReference type="ARBA" id="ARBA00007261"/>
    </source>
</evidence>
<dbReference type="InterPro" id="IPR011249">
    <property type="entry name" value="Metalloenz_LuxS/M16"/>
</dbReference>
<dbReference type="InterPro" id="IPR011765">
    <property type="entry name" value="Pept_M16_N"/>
</dbReference>
<reference evidence="8 9" key="1">
    <citation type="submission" date="2021-12" db="EMBL/GenBank/DDBJ databases">
        <title>Discovery of the Pendulisporaceae a myxobacterial family with distinct sporulation behavior and unique specialized metabolism.</title>
        <authorList>
            <person name="Garcia R."/>
            <person name="Popoff A."/>
            <person name="Bader C.D."/>
            <person name="Loehr J."/>
            <person name="Walesch S."/>
            <person name="Walt C."/>
            <person name="Boldt J."/>
            <person name="Bunk B."/>
            <person name="Haeckl F.J.F.P.J."/>
            <person name="Gunesch A.P."/>
            <person name="Birkelbach J."/>
            <person name="Nuebel U."/>
            <person name="Pietschmann T."/>
            <person name="Bach T."/>
            <person name="Mueller R."/>
        </authorList>
    </citation>
    <scope>NUCLEOTIDE SEQUENCE [LARGE SCALE GENOMIC DNA]</scope>
    <source>
        <strain evidence="8 9">MSr12523</strain>
    </source>
</reference>
<feature type="domain" description="Peptidase M16 C-terminal" evidence="7">
    <location>
        <begin position="211"/>
        <end position="303"/>
    </location>
</feature>
<keyword evidence="5" id="KW-0482">Metalloprotease</keyword>
<dbReference type="Pfam" id="PF00675">
    <property type="entry name" value="Peptidase_M16"/>
    <property type="match status" value="1"/>
</dbReference>
<evidence type="ECO:0000259" key="7">
    <source>
        <dbReference type="Pfam" id="PF05193"/>
    </source>
</evidence>
<gene>
    <name evidence="8" type="ORF">LZC95_26165</name>
</gene>
<dbReference type="EMBL" id="CP089982">
    <property type="protein sequence ID" value="WXA89976.1"/>
    <property type="molecule type" value="Genomic_DNA"/>
</dbReference>
<dbReference type="SUPFAM" id="SSF63411">
    <property type="entry name" value="LuxS/MPP-like metallohydrolase"/>
    <property type="match status" value="1"/>
</dbReference>
<keyword evidence="4" id="KW-0862">Zinc</keyword>
<dbReference type="RefSeq" id="WP_394840589.1">
    <property type="nucleotide sequence ID" value="NZ_CP089982.1"/>
</dbReference>
<evidence type="ECO:0000256" key="2">
    <source>
        <dbReference type="ARBA" id="ARBA00022670"/>
    </source>
</evidence>
<dbReference type="PANTHER" id="PTHR43690:SF17">
    <property type="entry name" value="PROTEIN YHJJ"/>
    <property type="match status" value="1"/>
</dbReference>
<proteinExistence type="inferred from homology"/>
<evidence type="ECO:0000313" key="8">
    <source>
        <dbReference type="EMBL" id="WXA89976.1"/>
    </source>
</evidence>
<dbReference type="InterPro" id="IPR050626">
    <property type="entry name" value="Peptidase_M16"/>
</dbReference>